<evidence type="ECO:0000256" key="1">
    <source>
        <dbReference type="SAM" id="Phobius"/>
    </source>
</evidence>
<protein>
    <recommendedName>
        <fullName evidence="4">DUF3139 domain-containing protein</fullName>
    </recommendedName>
</protein>
<keyword evidence="1" id="KW-0472">Membrane</keyword>
<dbReference type="Proteomes" id="UP001145072">
    <property type="component" value="Unassembled WGS sequence"/>
</dbReference>
<feature type="transmembrane region" description="Helical" evidence="1">
    <location>
        <begin position="15"/>
        <end position="32"/>
    </location>
</feature>
<dbReference type="AlphaFoldDB" id="A0A9X3WLV3"/>
<name>A0A9X3WLV3_9BACI</name>
<keyword evidence="3" id="KW-1185">Reference proteome</keyword>
<gene>
    <name evidence="2" type="ORF">NC661_04750</name>
</gene>
<comment type="caution">
    <text evidence="2">The sequence shown here is derived from an EMBL/GenBank/DDBJ whole genome shotgun (WGS) entry which is preliminary data.</text>
</comment>
<evidence type="ECO:0008006" key="4">
    <source>
        <dbReference type="Google" id="ProtNLM"/>
    </source>
</evidence>
<organism evidence="2 3">
    <name type="scientific">Aquibacillus koreensis</name>
    <dbReference type="NCBI Taxonomy" id="279446"/>
    <lineage>
        <taxon>Bacteria</taxon>
        <taxon>Bacillati</taxon>
        <taxon>Bacillota</taxon>
        <taxon>Bacilli</taxon>
        <taxon>Bacillales</taxon>
        <taxon>Bacillaceae</taxon>
        <taxon>Aquibacillus</taxon>
    </lineage>
</organism>
<reference evidence="2" key="1">
    <citation type="submission" date="2022-06" db="EMBL/GenBank/DDBJ databases">
        <title>Aquibacillus sp. a new bacterium isolated from soil saline samples.</title>
        <authorList>
            <person name="Galisteo C."/>
            <person name="De La Haba R."/>
            <person name="Sanchez-Porro C."/>
            <person name="Ventosa A."/>
        </authorList>
    </citation>
    <scope>NUCLEOTIDE SEQUENCE</scope>
    <source>
        <strain evidence="2">JCM 12387</strain>
    </source>
</reference>
<evidence type="ECO:0000313" key="2">
    <source>
        <dbReference type="EMBL" id="MDC3419674.1"/>
    </source>
</evidence>
<dbReference type="EMBL" id="JAMQJZ010000002">
    <property type="protein sequence ID" value="MDC3419674.1"/>
    <property type="molecule type" value="Genomic_DNA"/>
</dbReference>
<accession>A0A9X3WLV3</accession>
<proteinExistence type="predicted"/>
<sequence length="126" mass="14746">MELQNRGGIISKKKGFIGAFIVILIIFGFRSFSLHQEQSQIKNDTLMHLENQGYDEETDIKEIYIVEILEKDENDEIEHTEKYEAVVHFQDEPSNAYFYRYKKSTNEIIQTDSINEGTSQALKHIE</sequence>
<keyword evidence="1" id="KW-0812">Transmembrane</keyword>
<evidence type="ECO:0000313" key="3">
    <source>
        <dbReference type="Proteomes" id="UP001145072"/>
    </source>
</evidence>
<keyword evidence="1" id="KW-1133">Transmembrane helix</keyword>
<dbReference type="RefSeq" id="WP_259866631.1">
    <property type="nucleotide sequence ID" value="NZ_JAMQJZ010000002.1"/>
</dbReference>